<feature type="compositionally biased region" description="Polar residues" evidence="1">
    <location>
        <begin position="467"/>
        <end position="477"/>
    </location>
</feature>
<dbReference type="InterPro" id="IPR000253">
    <property type="entry name" value="FHA_dom"/>
</dbReference>
<feature type="region of interest" description="Disordered" evidence="1">
    <location>
        <begin position="505"/>
        <end position="547"/>
    </location>
</feature>
<feature type="region of interest" description="Disordered" evidence="1">
    <location>
        <begin position="403"/>
        <end position="442"/>
    </location>
</feature>
<dbReference type="PROSITE" id="PS50006">
    <property type="entry name" value="FHA_DOMAIN"/>
    <property type="match status" value="1"/>
</dbReference>
<feature type="compositionally biased region" description="Acidic residues" evidence="1">
    <location>
        <begin position="234"/>
        <end position="259"/>
    </location>
</feature>
<feature type="compositionally biased region" description="Acidic residues" evidence="1">
    <location>
        <begin position="208"/>
        <end position="222"/>
    </location>
</feature>
<dbReference type="InterPro" id="IPR051176">
    <property type="entry name" value="Cent_Immune-Sig_Mod"/>
</dbReference>
<evidence type="ECO:0000313" key="5">
    <source>
        <dbReference type="Proteomes" id="UP001562354"/>
    </source>
</evidence>
<feature type="region of interest" description="Disordered" evidence="1">
    <location>
        <begin position="158"/>
        <end position="313"/>
    </location>
</feature>
<keyword evidence="2" id="KW-0812">Transmembrane</keyword>
<feature type="region of interest" description="Disordered" evidence="1">
    <location>
        <begin position="459"/>
        <end position="489"/>
    </location>
</feature>
<dbReference type="PANTHER" id="PTHR15715">
    <property type="entry name" value="CENTROSOMAL PROTEIN OF 170 KDA"/>
    <property type="match status" value="1"/>
</dbReference>
<sequence length="626" mass="67992">MMSQQVGLGDNRSVKISLECIDSGAFPESIRNIILKDGEDVTIGRASKSTSKNLKPAADNAYFDCPVMSRSHALFWWNTNVHRHVRIKDSNSLHGTYLNNARVSGVDAIIHTGDVIRFGDAVSRSHSIHDGVKVRVTLQYPRSYTKIAETAEAIQERHEVEESSFTQKQQDIPDIRAPVVDEYPTISNNTFKVPSESGDDQADRVCLDDDDDEDEKQSDDEITPSIGNARSENEDGEDDDEVDEVDKVDYDDEGEDDSRDETTLQHFSDVPVTKLGEDSDDQPITSVDSASVSDSLQVGEFSNKSSGSNKEIEDHMATPVIQSNIASTGTSGDIFANKGGSFYSAGCPPWKNTSLSQYSQSPLFLAAGRVLPDPASLKLPSLVASTSTRYEQQLPSIDHVPSFLQYDGTHADGEKTQAREGGVTSDGDDKSEDKSGTDVESINHLNEWVSKFAQEEDETFVPFSELGNESSMTASQSKEQDDQSDAHTSTFGYYWSPWSGEAAAVAPAPASEAAPVDSKKRKRTKEDELEAERTTDVRSMRHDSASQAKDLVTLEEAADDTQLSGSMGASTIRSRETMTAEVGGRPSKKARIDTVSLALTAAAGAVGGCVATVSFLWSPLAERLLA</sequence>
<keyword evidence="2" id="KW-0472">Membrane</keyword>
<proteinExistence type="predicted"/>
<dbReference type="SMART" id="SM00240">
    <property type="entry name" value="FHA"/>
    <property type="match status" value="1"/>
</dbReference>
<name>A0ABR3PM00_9PEZI</name>
<dbReference type="EMBL" id="JBFMKM010000003">
    <property type="protein sequence ID" value="KAL1310593.1"/>
    <property type="molecule type" value="Genomic_DNA"/>
</dbReference>
<dbReference type="Proteomes" id="UP001562354">
    <property type="component" value="Unassembled WGS sequence"/>
</dbReference>
<protein>
    <recommendedName>
        <fullName evidence="3">FHA domain-containing protein</fullName>
    </recommendedName>
</protein>
<evidence type="ECO:0000256" key="1">
    <source>
        <dbReference type="SAM" id="MobiDB-lite"/>
    </source>
</evidence>
<organism evidence="4 5">
    <name type="scientific">Neodothiora populina</name>
    <dbReference type="NCBI Taxonomy" id="2781224"/>
    <lineage>
        <taxon>Eukaryota</taxon>
        <taxon>Fungi</taxon>
        <taxon>Dikarya</taxon>
        <taxon>Ascomycota</taxon>
        <taxon>Pezizomycotina</taxon>
        <taxon>Dothideomycetes</taxon>
        <taxon>Dothideomycetidae</taxon>
        <taxon>Dothideales</taxon>
        <taxon>Dothioraceae</taxon>
        <taxon>Neodothiora</taxon>
    </lineage>
</organism>
<dbReference type="RefSeq" id="XP_069203442.1">
    <property type="nucleotide sequence ID" value="XM_069347597.1"/>
</dbReference>
<dbReference type="GeneID" id="95974571"/>
<reference evidence="4 5" key="1">
    <citation type="submission" date="2024-07" db="EMBL/GenBank/DDBJ databases">
        <title>Draft sequence of the Neodothiora populina.</title>
        <authorList>
            <person name="Drown D.D."/>
            <person name="Schuette U.S."/>
            <person name="Buechlein A.B."/>
            <person name="Rusch D.R."/>
            <person name="Winton L.W."/>
            <person name="Adams G.A."/>
        </authorList>
    </citation>
    <scope>NUCLEOTIDE SEQUENCE [LARGE SCALE GENOMIC DNA]</scope>
    <source>
        <strain evidence="4 5">CPC 39397</strain>
    </source>
</reference>
<evidence type="ECO:0000259" key="3">
    <source>
        <dbReference type="PROSITE" id="PS50006"/>
    </source>
</evidence>
<feature type="compositionally biased region" description="Low complexity" evidence="1">
    <location>
        <begin position="505"/>
        <end position="516"/>
    </location>
</feature>
<feature type="compositionally biased region" description="Basic and acidic residues" evidence="1">
    <location>
        <begin position="531"/>
        <end position="544"/>
    </location>
</feature>
<gene>
    <name evidence="4" type="ORF">AAFC00_000868</name>
</gene>
<dbReference type="SUPFAM" id="SSF49879">
    <property type="entry name" value="SMAD/FHA domain"/>
    <property type="match status" value="1"/>
</dbReference>
<feature type="domain" description="FHA" evidence="3">
    <location>
        <begin position="41"/>
        <end position="103"/>
    </location>
</feature>
<dbReference type="Pfam" id="PF00498">
    <property type="entry name" value="FHA"/>
    <property type="match status" value="1"/>
</dbReference>
<feature type="compositionally biased region" description="Basic and acidic residues" evidence="1">
    <location>
        <begin position="409"/>
        <end position="418"/>
    </location>
</feature>
<evidence type="ECO:0000313" key="4">
    <source>
        <dbReference type="EMBL" id="KAL1310593.1"/>
    </source>
</evidence>
<feature type="compositionally biased region" description="Basic and acidic residues" evidence="1">
    <location>
        <begin position="427"/>
        <end position="437"/>
    </location>
</feature>
<feature type="transmembrane region" description="Helical" evidence="2">
    <location>
        <begin position="595"/>
        <end position="617"/>
    </location>
</feature>
<comment type="caution">
    <text evidence="4">The sequence shown here is derived from an EMBL/GenBank/DDBJ whole genome shotgun (WGS) entry which is preliminary data.</text>
</comment>
<evidence type="ECO:0000256" key="2">
    <source>
        <dbReference type="SAM" id="Phobius"/>
    </source>
</evidence>
<dbReference type="Gene3D" id="2.60.200.20">
    <property type="match status" value="1"/>
</dbReference>
<accession>A0ABR3PM00</accession>
<dbReference type="PANTHER" id="PTHR15715:SF37">
    <property type="entry name" value="LD47843P"/>
    <property type="match status" value="1"/>
</dbReference>
<feature type="compositionally biased region" description="Polar residues" evidence="1">
    <location>
        <begin position="282"/>
        <end position="309"/>
    </location>
</feature>
<dbReference type="InterPro" id="IPR008984">
    <property type="entry name" value="SMAD_FHA_dom_sf"/>
</dbReference>
<keyword evidence="5" id="KW-1185">Reference proteome</keyword>
<keyword evidence="2" id="KW-1133">Transmembrane helix</keyword>